<dbReference type="InterPro" id="IPR002397">
    <property type="entry name" value="Cyt_P450_B"/>
</dbReference>
<keyword evidence="2" id="KW-0479">Metal-binding</keyword>
<dbReference type="PROSITE" id="PS00086">
    <property type="entry name" value="CYTOCHROME_P450"/>
    <property type="match status" value="1"/>
</dbReference>
<sequence>MSTQIAYATFDHDLFSDESVANAHAFDGQMREAGPAVWVSQYESWFVGQHRAAKKVYGNPKLFSSKANPFNSSASIALPILLGDDPPKHGEARAAITPVFSPAAMMRAKEQFDSVARLMVAEALDEREIDAAKLAGRFILKAFPDLLGLPAEGRDQLITIGQAVLNAFGTGNARTAAAMEKAGPGFGWLQTSCARSSVTPDGMAEQIYMLADQGKVSEEDAALLVQTVLFAGFDTTILALTNFLTLIARNPQHWRALDDPAIRRNAFEEALRMYPPGRYSNRVAAEDCEIEGIAIAKGDQIALGIAAAGRDPRHWERPDEFDPYRKATGHLAFGFGIHTCIGQSLARLEYEALIGALLAQVSEIEAAGEATILMNNVTTGFGYSPIRLKAL</sequence>
<dbReference type="InterPro" id="IPR017972">
    <property type="entry name" value="Cyt_P450_CS"/>
</dbReference>
<dbReference type="SUPFAM" id="SSF48264">
    <property type="entry name" value="Cytochrome P450"/>
    <property type="match status" value="1"/>
</dbReference>
<dbReference type="InterPro" id="IPR036396">
    <property type="entry name" value="Cyt_P450_sf"/>
</dbReference>
<dbReference type="RefSeq" id="WP_261934320.1">
    <property type="nucleotide sequence ID" value="NZ_AP018817.1"/>
</dbReference>
<keyword evidence="4" id="KW-1185">Reference proteome</keyword>
<dbReference type="PANTHER" id="PTHR46696">
    <property type="entry name" value="P450, PUTATIVE (EUROFUNG)-RELATED"/>
    <property type="match status" value="1"/>
</dbReference>
<dbReference type="InterPro" id="IPR001128">
    <property type="entry name" value="Cyt_P450"/>
</dbReference>
<reference evidence="3" key="1">
    <citation type="submission" date="2018-07" db="EMBL/GenBank/DDBJ databases">
        <title>Complete genome sequence of Sphingomonas bisphenolicum strain AO1, a bisphenol A degradative bacterium isolated from Japanese farm field.</title>
        <authorList>
            <person name="Murakami M."/>
            <person name="Koh M."/>
            <person name="Koba S."/>
            <person name="Matsumura Y."/>
        </authorList>
    </citation>
    <scope>NUCLEOTIDE SEQUENCE</scope>
    <source>
        <strain evidence="3">AO1</strain>
    </source>
</reference>
<keyword evidence="2" id="KW-0349">Heme</keyword>
<keyword evidence="2" id="KW-0560">Oxidoreductase</keyword>
<gene>
    <name evidence="3" type="ORF">SBA_ch1_20010</name>
</gene>
<evidence type="ECO:0000256" key="2">
    <source>
        <dbReference type="RuleBase" id="RU000461"/>
    </source>
</evidence>
<dbReference type="Gene3D" id="1.10.630.10">
    <property type="entry name" value="Cytochrome P450"/>
    <property type="match status" value="1"/>
</dbReference>
<comment type="similarity">
    <text evidence="1 2">Belongs to the cytochrome P450 family.</text>
</comment>
<dbReference type="Proteomes" id="UP001059971">
    <property type="component" value="Chromosome 1"/>
</dbReference>
<keyword evidence="2" id="KW-0503">Monooxygenase</keyword>
<evidence type="ECO:0000256" key="1">
    <source>
        <dbReference type="ARBA" id="ARBA00010617"/>
    </source>
</evidence>
<keyword evidence="2" id="KW-0408">Iron</keyword>
<organism evidence="3 4">
    <name type="scientific">Sphingomonas bisphenolicum</name>
    <dbReference type="NCBI Taxonomy" id="296544"/>
    <lineage>
        <taxon>Bacteria</taxon>
        <taxon>Pseudomonadati</taxon>
        <taxon>Pseudomonadota</taxon>
        <taxon>Alphaproteobacteria</taxon>
        <taxon>Sphingomonadales</taxon>
        <taxon>Sphingomonadaceae</taxon>
        <taxon>Sphingomonas</taxon>
    </lineage>
</organism>
<dbReference type="Pfam" id="PF00067">
    <property type="entry name" value="p450"/>
    <property type="match status" value="2"/>
</dbReference>
<evidence type="ECO:0000313" key="4">
    <source>
        <dbReference type="Proteomes" id="UP001059971"/>
    </source>
</evidence>
<dbReference type="PANTHER" id="PTHR46696:SF1">
    <property type="entry name" value="CYTOCHROME P450 YJIB-RELATED"/>
    <property type="match status" value="1"/>
</dbReference>
<proteinExistence type="inferred from homology"/>
<dbReference type="EMBL" id="AP018817">
    <property type="protein sequence ID" value="BBF69801.1"/>
    <property type="molecule type" value="Genomic_DNA"/>
</dbReference>
<accession>A0ABM7G379</accession>
<protein>
    <submittedName>
        <fullName evidence="3">Cytochrome P450</fullName>
    </submittedName>
</protein>
<name>A0ABM7G379_9SPHN</name>
<dbReference type="PRINTS" id="PR00359">
    <property type="entry name" value="BP450"/>
</dbReference>
<evidence type="ECO:0000313" key="3">
    <source>
        <dbReference type="EMBL" id="BBF69801.1"/>
    </source>
</evidence>
<dbReference type="PRINTS" id="PR00385">
    <property type="entry name" value="P450"/>
</dbReference>